<feature type="binding site" evidence="8">
    <location>
        <position position="6"/>
    </location>
    <ligand>
        <name>Mg(2+)</name>
        <dbReference type="ChEBI" id="CHEBI:18420"/>
    </ligand>
</feature>
<dbReference type="HAMAP" id="MF_00101">
    <property type="entry name" value="AcpS"/>
    <property type="match status" value="1"/>
</dbReference>
<keyword evidence="5 8" id="KW-0460">Magnesium</keyword>
<dbReference type="InterPro" id="IPR004568">
    <property type="entry name" value="Ppantetheine-prot_Trfase_dom"/>
</dbReference>
<gene>
    <name evidence="8" type="primary">acpS</name>
    <name evidence="10" type="ORF">SAMN05444391_1296</name>
</gene>
<feature type="domain" description="4'-phosphopantetheinyl transferase" evidence="9">
    <location>
        <begin position="2"/>
        <end position="113"/>
    </location>
</feature>
<comment type="function">
    <text evidence="8">Transfers the 4'-phosphopantetheine moiety from coenzyme A to a Ser of acyl-carrier-protein.</text>
</comment>
<evidence type="ECO:0000256" key="8">
    <source>
        <dbReference type="HAMAP-Rule" id="MF_00101"/>
    </source>
</evidence>
<evidence type="ECO:0000256" key="6">
    <source>
        <dbReference type="ARBA" id="ARBA00023098"/>
    </source>
</evidence>
<keyword evidence="4 8" id="KW-0276">Fatty acid metabolism</keyword>
<dbReference type="AlphaFoldDB" id="A0A1M6T4B3"/>
<keyword evidence="6 8" id="KW-0443">Lipid metabolism</keyword>
<evidence type="ECO:0000256" key="2">
    <source>
        <dbReference type="ARBA" id="ARBA00022679"/>
    </source>
</evidence>
<sequence>MSLGIDIVKNDRIRKAVEKYGERFLKRIYTQEELAYCSQSQNFYECLSARWACKEAVIKAVYQKTGLLLRFSEIEVLGNRGKPATVRLLREELKSLKLLVSISHEREYSVAVAIIWE</sequence>
<comment type="similarity">
    <text evidence="8">Belongs to the P-Pant transferase superfamily. AcpS family.</text>
</comment>
<dbReference type="STRING" id="381751.SAMN05444391_1296"/>
<comment type="subcellular location">
    <subcellularLocation>
        <location evidence="8">Cytoplasm</location>
    </subcellularLocation>
</comment>
<dbReference type="SUPFAM" id="SSF56214">
    <property type="entry name" value="4'-phosphopantetheinyl transferase"/>
    <property type="match status" value="1"/>
</dbReference>
<reference evidence="10 11" key="1">
    <citation type="submission" date="2016-11" db="EMBL/GenBank/DDBJ databases">
        <authorList>
            <person name="Jaros S."/>
            <person name="Januszkiewicz K."/>
            <person name="Wedrychowicz H."/>
        </authorList>
    </citation>
    <scope>NUCLEOTIDE SEQUENCE [LARGE SCALE GENOMIC DNA]</scope>
    <source>
        <strain evidence="10 11">DSM 19557</strain>
    </source>
</reference>
<evidence type="ECO:0000256" key="4">
    <source>
        <dbReference type="ARBA" id="ARBA00022832"/>
    </source>
</evidence>
<dbReference type="Proteomes" id="UP000189810">
    <property type="component" value="Chromosome I"/>
</dbReference>
<dbReference type="EMBL" id="LT670846">
    <property type="protein sequence ID" value="SHK51791.1"/>
    <property type="molecule type" value="Genomic_DNA"/>
</dbReference>
<evidence type="ECO:0000256" key="3">
    <source>
        <dbReference type="ARBA" id="ARBA00022723"/>
    </source>
</evidence>
<dbReference type="RefSeq" id="WP_079654391.1">
    <property type="nucleotide sequence ID" value="NZ_LT670846.1"/>
</dbReference>
<dbReference type="GO" id="GO:0008897">
    <property type="term" value="F:holo-[acyl-carrier-protein] synthase activity"/>
    <property type="evidence" value="ECO:0007669"/>
    <property type="project" value="UniProtKB-UniRule"/>
</dbReference>
<dbReference type="InterPro" id="IPR002582">
    <property type="entry name" value="ACPS"/>
</dbReference>
<evidence type="ECO:0000256" key="1">
    <source>
        <dbReference type="ARBA" id="ARBA00022516"/>
    </source>
</evidence>
<dbReference type="Gene3D" id="3.90.470.20">
    <property type="entry name" value="4'-phosphopantetheinyl transferase domain"/>
    <property type="match status" value="1"/>
</dbReference>
<evidence type="ECO:0000256" key="7">
    <source>
        <dbReference type="ARBA" id="ARBA00023160"/>
    </source>
</evidence>
<feature type="binding site" evidence="8">
    <location>
        <position position="55"/>
    </location>
    <ligand>
        <name>Mg(2+)</name>
        <dbReference type="ChEBI" id="CHEBI:18420"/>
    </ligand>
</feature>
<comment type="cofactor">
    <cofactor evidence="8">
        <name>Mg(2+)</name>
        <dbReference type="ChEBI" id="CHEBI:18420"/>
    </cofactor>
</comment>
<evidence type="ECO:0000313" key="10">
    <source>
        <dbReference type="EMBL" id="SHK51791.1"/>
    </source>
</evidence>
<comment type="catalytic activity">
    <reaction evidence="8">
        <text>apo-[ACP] + CoA = holo-[ACP] + adenosine 3',5'-bisphosphate + H(+)</text>
        <dbReference type="Rhea" id="RHEA:12068"/>
        <dbReference type="Rhea" id="RHEA-COMP:9685"/>
        <dbReference type="Rhea" id="RHEA-COMP:9690"/>
        <dbReference type="ChEBI" id="CHEBI:15378"/>
        <dbReference type="ChEBI" id="CHEBI:29999"/>
        <dbReference type="ChEBI" id="CHEBI:57287"/>
        <dbReference type="ChEBI" id="CHEBI:58343"/>
        <dbReference type="ChEBI" id="CHEBI:64479"/>
        <dbReference type="EC" id="2.7.8.7"/>
    </reaction>
</comment>
<dbReference type="GO" id="GO:0005737">
    <property type="term" value="C:cytoplasm"/>
    <property type="evidence" value="ECO:0007669"/>
    <property type="project" value="UniProtKB-SubCell"/>
</dbReference>
<dbReference type="NCBIfam" id="TIGR00556">
    <property type="entry name" value="pantethn_trn"/>
    <property type="match status" value="1"/>
</dbReference>
<keyword evidence="3 8" id="KW-0479">Metal-binding</keyword>
<keyword evidence="11" id="KW-1185">Reference proteome</keyword>
<keyword evidence="8" id="KW-0963">Cytoplasm</keyword>
<dbReference type="EC" id="2.7.8.7" evidence="8"/>
<dbReference type="GO" id="GO:0000287">
    <property type="term" value="F:magnesium ion binding"/>
    <property type="evidence" value="ECO:0007669"/>
    <property type="project" value="UniProtKB-UniRule"/>
</dbReference>
<evidence type="ECO:0000256" key="5">
    <source>
        <dbReference type="ARBA" id="ARBA00022842"/>
    </source>
</evidence>
<dbReference type="OrthoDB" id="517356at2"/>
<evidence type="ECO:0000259" key="9">
    <source>
        <dbReference type="Pfam" id="PF01648"/>
    </source>
</evidence>
<dbReference type="InterPro" id="IPR008278">
    <property type="entry name" value="4-PPantetheinyl_Trfase_dom"/>
</dbReference>
<dbReference type="NCBIfam" id="TIGR00516">
    <property type="entry name" value="acpS"/>
    <property type="match status" value="1"/>
</dbReference>
<dbReference type="Pfam" id="PF01648">
    <property type="entry name" value="ACPS"/>
    <property type="match status" value="1"/>
</dbReference>
<organism evidence="10 11">
    <name type="scientific">Thermocrinis minervae</name>
    <dbReference type="NCBI Taxonomy" id="381751"/>
    <lineage>
        <taxon>Bacteria</taxon>
        <taxon>Pseudomonadati</taxon>
        <taxon>Aquificota</taxon>
        <taxon>Aquificia</taxon>
        <taxon>Aquificales</taxon>
        <taxon>Aquificaceae</taxon>
        <taxon>Thermocrinis</taxon>
    </lineage>
</organism>
<dbReference type="InterPro" id="IPR037143">
    <property type="entry name" value="4-PPantetheinyl_Trfase_dom_sf"/>
</dbReference>
<accession>A0A1M6T4B3</accession>
<dbReference type="GO" id="GO:0006633">
    <property type="term" value="P:fatty acid biosynthetic process"/>
    <property type="evidence" value="ECO:0007669"/>
    <property type="project" value="UniProtKB-UniRule"/>
</dbReference>
<name>A0A1M6T4B3_9AQUI</name>
<keyword evidence="1 8" id="KW-0444">Lipid biosynthesis</keyword>
<evidence type="ECO:0000313" key="11">
    <source>
        <dbReference type="Proteomes" id="UP000189810"/>
    </source>
</evidence>
<keyword evidence="7 8" id="KW-0275">Fatty acid biosynthesis</keyword>
<keyword evidence="2 8" id="KW-0808">Transferase</keyword>
<proteinExistence type="inferred from homology"/>
<protein>
    <recommendedName>
        <fullName evidence="8">Holo-[acyl-carrier-protein] synthase</fullName>
        <shortName evidence="8">Holo-ACP synthase</shortName>
        <ecNumber evidence="8">2.7.8.7</ecNumber>
    </recommendedName>
    <alternativeName>
        <fullName evidence="8">4'-phosphopantetheinyl transferase AcpS</fullName>
    </alternativeName>
</protein>